<feature type="region of interest" description="Disordered" evidence="1">
    <location>
        <begin position="1"/>
        <end position="36"/>
    </location>
</feature>
<gene>
    <name evidence="2" type="ORF">RRG08_031440</name>
</gene>
<dbReference type="EMBL" id="JAWDGP010003624">
    <property type="protein sequence ID" value="KAK3772418.1"/>
    <property type="molecule type" value="Genomic_DNA"/>
</dbReference>
<evidence type="ECO:0000256" key="1">
    <source>
        <dbReference type="SAM" id="MobiDB-lite"/>
    </source>
</evidence>
<evidence type="ECO:0000313" key="3">
    <source>
        <dbReference type="Proteomes" id="UP001283361"/>
    </source>
</evidence>
<sequence length="104" mass="11823">MNFVFAPRAKSERLPHAKPPLSPRHHLARAGYKHQRISSGKYTKPVCYPFPETPALAWSCVPKGSQSHPNGLPVRRARLRLTPHRTTYHALQGRVQERPEGLQN</sequence>
<dbReference type="Proteomes" id="UP001283361">
    <property type="component" value="Unassembled WGS sequence"/>
</dbReference>
<evidence type="ECO:0000313" key="2">
    <source>
        <dbReference type="EMBL" id="KAK3772418.1"/>
    </source>
</evidence>
<accession>A0AAE0ZMY1</accession>
<name>A0AAE0ZMY1_9GAST</name>
<proteinExistence type="predicted"/>
<organism evidence="2 3">
    <name type="scientific">Elysia crispata</name>
    <name type="common">lettuce slug</name>
    <dbReference type="NCBI Taxonomy" id="231223"/>
    <lineage>
        <taxon>Eukaryota</taxon>
        <taxon>Metazoa</taxon>
        <taxon>Spiralia</taxon>
        <taxon>Lophotrochozoa</taxon>
        <taxon>Mollusca</taxon>
        <taxon>Gastropoda</taxon>
        <taxon>Heterobranchia</taxon>
        <taxon>Euthyneura</taxon>
        <taxon>Panpulmonata</taxon>
        <taxon>Sacoglossa</taxon>
        <taxon>Placobranchoidea</taxon>
        <taxon>Plakobranchidae</taxon>
        <taxon>Elysia</taxon>
    </lineage>
</organism>
<protein>
    <submittedName>
        <fullName evidence="2">Uncharacterized protein</fullName>
    </submittedName>
</protein>
<dbReference type="AlphaFoldDB" id="A0AAE0ZMY1"/>
<comment type="caution">
    <text evidence="2">The sequence shown here is derived from an EMBL/GenBank/DDBJ whole genome shotgun (WGS) entry which is preliminary data.</text>
</comment>
<feature type="compositionally biased region" description="Basic residues" evidence="1">
    <location>
        <begin position="23"/>
        <end position="36"/>
    </location>
</feature>
<reference evidence="2" key="1">
    <citation type="journal article" date="2023" name="G3 (Bethesda)">
        <title>A reference genome for the long-term kleptoplast-retaining sea slug Elysia crispata morphotype clarki.</title>
        <authorList>
            <person name="Eastman K.E."/>
            <person name="Pendleton A.L."/>
            <person name="Shaikh M.A."/>
            <person name="Suttiyut T."/>
            <person name="Ogas R."/>
            <person name="Tomko P."/>
            <person name="Gavelis G."/>
            <person name="Widhalm J.R."/>
            <person name="Wisecaver J.H."/>
        </authorList>
    </citation>
    <scope>NUCLEOTIDE SEQUENCE</scope>
    <source>
        <strain evidence="2">ECLA1</strain>
    </source>
</reference>
<keyword evidence="3" id="KW-1185">Reference proteome</keyword>